<proteinExistence type="predicted"/>
<dbReference type="EMBL" id="LSKU01000001">
    <property type="protein sequence ID" value="KXG42656.1"/>
    <property type="molecule type" value="Genomic_DNA"/>
</dbReference>
<keyword evidence="1" id="KW-0175">Coiled coil</keyword>
<gene>
    <name evidence="2" type="ORF">U473_00290</name>
</gene>
<feature type="coiled-coil region" evidence="1">
    <location>
        <begin position="26"/>
        <end position="79"/>
    </location>
</feature>
<organism evidence="2 3">
    <name type="scientific">Tepidibacillus decaturensis</name>
    <dbReference type="NCBI Taxonomy" id="1413211"/>
    <lineage>
        <taxon>Bacteria</taxon>
        <taxon>Bacillati</taxon>
        <taxon>Bacillota</taxon>
        <taxon>Bacilli</taxon>
        <taxon>Bacillales</taxon>
        <taxon>Bacillaceae</taxon>
        <taxon>Tepidibacillus</taxon>
    </lineage>
</organism>
<sequence length="186" mass="21401">MTEQEFITNIRTAIKASVDDTELQKKRQLEQQQKTLQESVQQLQAELNTLIKNHDYENAMTKESELKDAQKQLKMVNDVLNTYGDDVNLYAIDYDALDDIQRQVNSHYKAQLKAKCEELKALLVQADSIKSDIMKINGAANQLIHAILAAKKDNTTPRTALNWDFMTKDTEEAKALNKLHEFTKRF</sequence>
<comment type="caution">
    <text evidence="2">The sequence shown here is derived from an EMBL/GenBank/DDBJ whole genome shotgun (WGS) entry which is preliminary data.</text>
</comment>
<reference evidence="2 3" key="1">
    <citation type="submission" date="2016-02" db="EMBL/GenBank/DDBJ databases">
        <title>Draft Genome for Tepidibacillus decaturensis nov. sp. Strain Z9, an Anaerobic, Moderately Thermophilic and Heterotrophic Bacterium from Deep Subsurface of the Illinois Basin, USA.</title>
        <authorList>
            <person name="Dong Y."/>
            <person name="Chang J.Y."/>
            <person name="Sanford R."/>
            <person name="Fouke B.W."/>
        </authorList>
    </citation>
    <scope>NUCLEOTIDE SEQUENCE [LARGE SCALE GENOMIC DNA]</scope>
    <source>
        <strain evidence="2 3">Z9</strain>
    </source>
</reference>
<accession>A0A135L0Y1</accession>
<name>A0A135L0Y1_9BACI</name>
<keyword evidence="3" id="KW-1185">Reference proteome</keyword>
<dbReference type="AlphaFoldDB" id="A0A135L0Y1"/>
<evidence type="ECO:0000256" key="1">
    <source>
        <dbReference type="SAM" id="Coils"/>
    </source>
</evidence>
<dbReference type="STRING" id="1413211.U473_00290"/>
<protein>
    <submittedName>
        <fullName evidence="2">Uncharacterized protein</fullName>
    </submittedName>
</protein>
<dbReference type="RefSeq" id="WP_068722320.1">
    <property type="nucleotide sequence ID" value="NZ_LSKU01000001.1"/>
</dbReference>
<dbReference type="Proteomes" id="UP000070352">
    <property type="component" value="Unassembled WGS sequence"/>
</dbReference>
<evidence type="ECO:0000313" key="2">
    <source>
        <dbReference type="EMBL" id="KXG42656.1"/>
    </source>
</evidence>
<evidence type="ECO:0000313" key="3">
    <source>
        <dbReference type="Proteomes" id="UP000070352"/>
    </source>
</evidence>